<evidence type="ECO:0000313" key="8">
    <source>
        <dbReference type="Proteomes" id="UP000293036"/>
    </source>
</evidence>
<dbReference type="InterPro" id="IPR050492">
    <property type="entry name" value="Bact_metal-bind_prot9"/>
</dbReference>
<comment type="caution">
    <text evidence="7">The sequence shown here is derived from an EMBL/GenBank/DDBJ whole genome shotgun (WGS) entry which is preliminary data.</text>
</comment>
<dbReference type="OrthoDB" id="9810636at2"/>
<accession>A0A4Q9V0I1</accession>
<keyword evidence="4 6" id="KW-0732">Signal</keyword>
<keyword evidence="2 5" id="KW-0813">Transport</keyword>
<sequence length="321" mass="35287">MRRKFKRSLALITASLMALAVSACSTGEKSKDSMNSGAKESSLRVFATTGYLADAVSNIAPGAKVYTMVKPGGDPHTYQPSTKDIEELNAADAVVWNGLHLEALMTKQLQGMGKKQIAVGDQLPKDKLLPWPEKDDAGHELHDPHIWNSPENWQLVVEEVAKHLGKLDPKNADQYLQNAKSYNKKIDEADAQAKKVLSSIPADQRNLVTGHDAFNYLGKRYNLQIFATDFVTSEAEKSASELNDLAQMIATKKIKTIFVDNLQNPQAVKSLQENVKSKGWDVKISDEELFADSLGDKEPVNTYLGVLKHNTEAIAKGLGNK</sequence>
<keyword evidence="8" id="KW-1185">Reference proteome</keyword>
<dbReference type="PROSITE" id="PS51257">
    <property type="entry name" value="PROKAR_LIPOPROTEIN"/>
    <property type="match status" value="1"/>
</dbReference>
<evidence type="ECO:0000313" key="7">
    <source>
        <dbReference type="EMBL" id="TBW20946.1"/>
    </source>
</evidence>
<dbReference type="Pfam" id="PF01297">
    <property type="entry name" value="ZnuA"/>
    <property type="match status" value="1"/>
</dbReference>
<evidence type="ECO:0000256" key="5">
    <source>
        <dbReference type="RuleBase" id="RU003512"/>
    </source>
</evidence>
<dbReference type="PRINTS" id="PR00691">
    <property type="entry name" value="ADHESINB"/>
</dbReference>
<comment type="subcellular location">
    <subcellularLocation>
        <location evidence="1">Cell envelope</location>
    </subcellularLocation>
</comment>
<dbReference type="GO" id="GO:0007155">
    <property type="term" value="P:cell adhesion"/>
    <property type="evidence" value="ECO:0007669"/>
    <property type="project" value="InterPro"/>
</dbReference>
<dbReference type="RefSeq" id="WP_131281983.1">
    <property type="nucleotide sequence ID" value="NZ_JBHSLR010000005.1"/>
</dbReference>
<dbReference type="InterPro" id="IPR006128">
    <property type="entry name" value="Lipoprotein_PsaA-like"/>
</dbReference>
<dbReference type="GO" id="GO:0030313">
    <property type="term" value="C:cell envelope"/>
    <property type="evidence" value="ECO:0007669"/>
    <property type="project" value="UniProtKB-SubCell"/>
</dbReference>
<proteinExistence type="inferred from homology"/>
<feature type="chain" id="PRO_5021012563" evidence="6">
    <location>
        <begin position="24"/>
        <end position="321"/>
    </location>
</feature>
<dbReference type="EMBL" id="SJDT01000006">
    <property type="protein sequence ID" value="TBW20946.1"/>
    <property type="molecule type" value="Genomic_DNA"/>
</dbReference>
<dbReference type="PRINTS" id="PR00690">
    <property type="entry name" value="ADHESNFAMILY"/>
</dbReference>
<name>A0A4Q9V0I1_9ACTO</name>
<dbReference type="PANTHER" id="PTHR42953:SF1">
    <property type="entry name" value="METAL-BINDING PROTEIN HI_0362-RELATED"/>
    <property type="match status" value="1"/>
</dbReference>
<evidence type="ECO:0000256" key="2">
    <source>
        <dbReference type="ARBA" id="ARBA00022448"/>
    </source>
</evidence>
<dbReference type="AlphaFoldDB" id="A0A4Q9V0I1"/>
<evidence type="ECO:0000256" key="3">
    <source>
        <dbReference type="ARBA" id="ARBA00022723"/>
    </source>
</evidence>
<reference evidence="7 8" key="1">
    <citation type="submission" date="2019-02" db="EMBL/GenBank/DDBJ databases">
        <title>Arcanobacterium bovis sp. nov., isolated from the milk of a cow with mastitis.</title>
        <authorList>
            <person name="Sammra O."/>
            <person name="Foster G."/>
            <person name="Hassan A."/>
            <person name="Alssahen M."/>
            <person name="Laemmler C."/>
            <person name="Borowiak M."/>
            <person name="Malorny B."/>
            <person name="Abdulmawjood A."/>
        </authorList>
    </citation>
    <scope>NUCLEOTIDE SEQUENCE [LARGE SCALE GENOMIC DNA]</scope>
    <source>
        <strain evidence="7 8">C605018/01/1</strain>
    </source>
</reference>
<organism evidence="7 8">
    <name type="scientific">Arcanobacterium bovis</name>
    <dbReference type="NCBI Taxonomy" id="2529275"/>
    <lineage>
        <taxon>Bacteria</taxon>
        <taxon>Bacillati</taxon>
        <taxon>Actinomycetota</taxon>
        <taxon>Actinomycetes</taxon>
        <taxon>Actinomycetales</taxon>
        <taxon>Actinomycetaceae</taxon>
        <taxon>Arcanobacterium</taxon>
    </lineage>
</organism>
<protein>
    <submittedName>
        <fullName evidence="7">Zinc ABC transporter substrate-binding protein</fullName>
    </submittedName>
</protein>
<gene>
    <name evidence="7" type="ORF">EZJ44_07600</name>
</gene>
<dbReference type="InterPro" id="IPR006129">
    <property type="entry name" value="AdhesinB"/>
</dbReference>
<feature type="signal peptide" evidence="6">
    <location>
        <begin position="1"/>
        <end position="23"/>
    </location>
</feature>
<dbReference type="Proteomes" id="UP000293036">
    <property type="component" value="Unassembled WGS sequence"/>
</dbReference>
<dbReference type="PANTHER" id="PTHR42953">
    <property type="entry name" value="HIGH-AFFINITY ZINC UPTAKE SYSTEM PROTEIN ZNUA-RELATED"/>
    <property type="match status" value="1"/>
</dbReference>
<keyword evidence="3" id="KW-0479">Metal-binding</keyword>
<dbReference type="GO" id="GO:0030001">
    <property type="term" value="P:metal ion transport"/>
    <property type="evidence" value="ECO:0007669"/>
    <property type="project" value="InterPro"/>
</dbReference>
<comment type="similarity">
    <text evidence="5">Belongs to the bacterial solute-binding protein 9 family.</text>
</comment>
<dbReference type="Gene3D" id="3.40.50.1980">
    <property type="entry name" value="Nitrogenase molybdenum iron protein domain"/>
    <property type="match status" value="2"/>
</dbReference>
<dbReference type="SUPFAM" id="SSF53807">
    <property type="entry name" value="Helical backbone' metal receptor"/>
    <property type="match status" value="1"/>
</dbReference>
<evidence type="ECO:0000256" key="4">
    <source>
        <dbReference type="ARBA" id="ARBA00022729"/>
    </source>
</evidence>
<evidence type="ECO:0000256" key="1">
    <source>
        <dbReference type="ARBA" id="ARBA00004196"/>
    </source>
</evidence>
<dbReference type="InterPro" id="IPR006127">
    <property type="entry name" value="ZnuA-like"/>
</dbReference>
<evidence type="ECO:0000256" key="6">
    <source>
        <dbReference type="SAM" id="SignalP"/>
    </source>
</evidence>
<dbReference type="GO" id="GO:0046872">
    <property type="term" value="F:metal ion binding"/>
    <property type="evidence" value="ECO:0007669"/>
    <property type="project" value="UniProtKB-KW"/>
</dbReference>